<sequence>MEPHSTPVPPSTDGTAEPIAQPGNISSIRADHVYKDILGLDSRKKKAPIIQVTNVIWRTFEFDMKLSYGENPPEKIKSAQEKLQDELRLLNPICERCEPWLAHWMLYQRHRSRREPKGGNLSEFVGGSAQETDAPRLDIPESSSTTTYNTPHLDSPKSSLKISASRDKMEALLCKTLEPGDMEPARFDWFPLISLAFITCPYFKDSIRPENKRTWLAYFRAVWTSTNANFEDSSHAYMAMSAVAQLLLHHGVTSEELLSLNPGNHSPSIETIVAMSTLFDRSKIANCRNQEDGGYNAGFGVELVETHLDEYFYSVYWRLHVMGIFKQVSLP</sequence>
<gene>
    <name evidence="2" type="ORF">Q9L58_008796</name>
</gene>
<reference evidence="2 3" key="1">
    <citation type="submission" date="2024-02" db="EMBL/GenBank/DDBJ databases">
        <title>Discinaceae phylogenomics.</title>
        <authorList>
            <person name="Dirks A.C."/>
            <person name="James T.Y."/>
        </authorList>
    </citation>
    <scope>NUCLEOTIDE SEQUENCE [LARGE SCALE GENOMIC DNA]</scope>
    <source>
        <strain evidence="2 3">ACD0624</strain>
    </source>
</reference>
<dbReference type="Proteomes" id="UP001447188">
    <property type="component" value="Unassembled WGS sequence"/>
</dbReference>
<organism evidence="2 3">
    <name type="scientific">Discina gigas</name>
    <dbReference type="NCBI Taxonomy" id="1032678"/>
    <lineage>
        <taxon>Eukaryota</taxon>
        <taxon>Fungi</taxon>
        <taxon>Dikarya</taxon>
        <taxon>Ascomycota</taxon>
        <taxon>Pezizomycotina</taxon>
        <taxon>Pezizomycetes</taxon>
        <taxon>Pezizales</taxon>
        <taxon>Discinaceae</taxon>
        <taxon>Discina</taxon>
    </lineage>
</organism>
<feature type="compositionally biased region" description="Polar residues" evidence="1">
    <location>
        <begin position="141"/>
        <end position="160"/>
    </location>
</feature>
<accession>A0ABR3G8Q4</accession>
<feature type="compositionally biased region" description="Pro residues" evidence="1">
    <location>
        <begin position="1"/>
        <end position="10"/>
    </location>
</feature>
<feature type="region of interest" description="Disordered" evidence="1">
    <location>
        <begin position="114"/>
        <end position="160"/>
    </location>
</feature>
<dbReference type="EMBL" id="JBBBZM010000175">
    <property type="protein sequence ID" value="KAL0632316.1"/>
    <property type="molecule type" value="Genomic_DNA"/>
</dbReference>
<evidence type="ECO:0000256" key="1">
    <source>
        <dbReference type="SAM" id="MobiDB-lite"/>
    </source>
</evidence>
<keyword evidence="3" id="KW-1185">Reference proteome</keyword>
<comment type="caution">
    <text evidence="2">The sequence shown here is derived from an EMBL/GenBank/DDBJ whole genome shotgun (WGS) entry which is preliminary data.</text>
</comment>
<proteinExistence type="predicted"/>
<evidence type="ECO:0000313" key="3">
    <source>
        <dbReference type="Proteomes" id="UP001447188"/>
    </source>
</evidence>
<feature type="region of interest" description="Disordered" evidence="1">
    <location>
        <begin position="1"/>
        <end position="22"/>
    </location>
</feature>
<evidence type="ECO:0000313" key="2">
    <source>
        <dbReference type="EMBL" id="KAL0632316.1"/>
    </source>
</evidence>
<protein>
    <submittedName>
        <fullName evidence="2">Uncharacterized protein</fullName>
    </submittedName>
</protein>
<name>A0ABR3G8Q4_9PEZI</name>